<organism evidence="2 3">
    <name type="scientific">Sclerotinia nivalis</name>
    <dbReference type="NCBI Taxonomy" id="352851"/>
    <lineage>
        <taxon>Eukaryota</taxon>
        <taxon>Fungi</taxon>
        <taxon>Dikarya</taxon>
        <taxon>Ascomycota</taxon>
        <taxon>Pezizomycotina</taxon>
        <taxon>Leotiomycetes</taxon>
        <taxon>Helotiales</taxon>
        <taxon>Sclerotiniaceae</taxon>
        <taxon>Sclerotinia</taxon>
    </lineage>
</organism>
<feature type="region of interest" description="Disordered" evidence="1">
    <location>
        <begin position="19"/>
        <end position="66"/>
    </location>
</feature>
<protein>
    <submittedName>
        <fullName evidence="2">Uncharacterized protein</fullName>
    </submittedName>
</protein>
<evidence type="ECO:0000256" key="1">
    <source>
        <dbReference type="SAM" id="MobiDB-lite"/>
    </source>
</evidence>
<keyword evidence="3" id="KW-1185">Reference proteome</keyword>
<evidence type="ECO:0000313" key="3">
    <source>
        <dbReference type="Proteomes" id="UP001152300"/>
    </source>
</evidence>
<evidence type="ECO:0000313" key="2">
    <source>
        <dbReference type="EMBL" id="KAJ8069620.1"/>
    </source>
</evidence>
<dbReference type="EMBL" id="JAPEIS010000001">
    <property type="protein sequence ID" value="KAJ8069620.1"/>
    <property type="molecule type" value="Genomic_DNA"/>
</dbReference>
<dbReference type="AlphaFoldDB" id="A0A9X0AVD1"/>
<accession>A0A9X0AVD1</accession>
<gene>
    <name evidence="2" type="ORF">OCU04_000057</name>
</gene>
<name>A0A9X0AVD1_9HELO</name>
<comment type="caution">
    <text evidence="2">The sequence shown here is derived from an EMBL/GenBank/DDBJ whole genome shotgun (WGS) entry which is preliminary data.</text>
</comment>
<dbReference type="Proteomes" id="UP001152300">
    <property type="component" value="Unassembled WGS sequence"/>
</dbReference>
<sequence length="110" mass="12640">MRILKYFSIHPSIHPSIHQSINQSVNQAKPEPDLPPGKSTPRTTRHQKKYTDSHTSHNSTFHLPPSLPSLYQTLTTSYPYSISVPPFNFHTITYYSLYAYAYQSGEKICQ</sequence>
<proteinExistence type="predicted"/>
<reference evidence="2" key="1">
    <citation type="submission" date="2022-11" db="EMBL/GenBank/DDBJ databases">
        <title>Genome Resource of Sclerotinia nivalis Strain SnTB1, a Plant Pathogen Isolated from American Ginseng.</title>
        <authorList>
            <person name="Fan S."/>
        </authorList>
    </citation>
    <scope>NUCLEOTIDE SEQUENCE</scope>
    <source>
        <strain evidence="2">SnTB1</strain>
    </source>
</reference>